<name>A0A8X9A100_SALSN</name>
<feature type="region of interest" description="Disordered" evidence="1">
    <location>
        <begin position="113"/>
        <end position="132"/>
    </location>
</feature>
<comment type="caution">
    <text evidence="3">The sequence shown here is derived from an EMBL/GenBank/DDBJ whole genome shotgun (WGS) entry which is preliminary data.</text>
</comment>
<dbReference type="AlphaFoldDB" id="A0A8X9A100"/>
<reference evidence="3" key="1">
    <citation type="submission" date="2018-01" db="EMBL/GenBank/DDBJ databases">
        <authorList>
            <person name="Mao J.F."/>
        </authorList>
    </citation>
    <scope>NUCLEOTIDE SEQUENCE</scope>
    <source>
        <strain evidence="3">Huo1</strain>
        <tissue evidence="3">Leaf</tissue>
    </source>
</reference>
<feature type="domain" description="Myb/SANT-like" evidence="2">
    <location>
        <begin position="10"/>
        <end position="83"/>
    </location>
</feature>
<gene>
    <name evidence="3" type="ORF">SASPL_114224</name>
</gene>
<dbReference type="Proteomes" id="UP000298416">
    <property type="component" value="Unassembled WGS sequence"/>
</dbReference>
<evidence type="ECO:0000256" key="1">
    <source>
        <dbReference type="SAM" id="MobiDB-lite"/>
    </source>
</evidence>
<evidence type="ECO:0000313" key="3">
    <source>
        <dbReference type="EMBL" id="KAG6423821.1"/>
    </source>
</evidence>
<organism evidence="3">
    <name type="scientific">Salvia splendens</name>
    <name type="common">Scarlet sage</name>
    <dbReference type="NCBI Taxonomy" id="180675"/>
    <lineage>
        <taxon>Eukaryota</taxon>
        <taxon>Viridiplantae</taxon>
        <taxon>Streptophyta</taxon>
        <taxon>Embryophyta</taxon>
        <taxon>Tracheophyta</taxon>
        <taxon>Spermatophyta</taxon>
        <taxon>Magnoliopsida</taxon>
        <taxon>eudicotyledons</taxon>
        <taxon>Gunneridae</taxon>
        <taxon>Pentapetalae</taxon>
        <taxon>asterids</taxon>
        <taxon>lamiids</taxon>
        <taxon>Lamiales</taxon>
        <taxon>Lamiaceae</taxon>
        <taxon>Nepetoideae</taxon>
        <taxon>Mentheae</taxon>
        <taxon>Salviinae</taxon>
        <taxon>Salvia</taxon>
        <taxon>Salvia subgen. Calosphace</taxon>
        <taxon>core Calosphace</taxon>
    </lineage>
</organism>
<dbReference type="EMBL" id="PNBA02000005">
    <property type="protein sequence ID" value="KAG6423821.1"/>
    <property type="molecule type" value="Genomic_DNA"/>
</dbReference>
<evidence type="ECO:0000313" key="4">
    <source>
        <dbReference type="Proteomes" id="UP000298416"/>
    </source>
</evidence>
<protein>
    <recommendedName>
        <fullName evidence="2">Myb/SANT-like domain-containing protein</fullName>
    </recommendedName>
</protein>
<evidence type="ECO:0000259" key="2">
    <source>
        <dbReference type="Pfam" id="PF12776"/>
    </source>
</evidence>
<sequence length="132" mass="15265">MDIENTRAEGLGQQATFDEAFVDGVYKELAEEFTEWQEQGDIIERITFLWKRYDTFSFVINFDGTVWLSAEEYVKAKDVIWEQMIRVNEFVIAYYLQDETEYGNLSRILGPPNAPVDDDFGEVVGPSSPDDE</sequence>
<keyword evidence="4" id="KW-1185">Reference proteome</keyword>
<dbReference type="Pfam" id="PF12776">
    <property type="entry name" value="Myb_DNA-bind_3"/>
    <property type="match status" value="1"/>
</dbReference>
<proteinExistence type="predicted"/>
<dbReference type="InterPro" id="IPR024752">
    <property type="entry name" value="Myb/SANT-like_dom"/>
</dbReference>
<accession>A0A8X9A100</accession>
<reference evidence="3" key="2">
    <citation type="submission" date="2020-08" db="EMBL/GenBank/DDBJ databases">
        <title>Plant Genome Project.</title>
        <authorList>
            <person name="Zhang R.-G."/>
        </authorList>
    </citation>
    <scope>NUCLEOTIDE SEQUENCE</scope>
    <source>
        <strain evidence="3">Huo1</strain>
        <tissue evidence="3">Leaf</tissue>
    </source>
</reference>